<comment type="caution">
    <text evidence="3">The sequence shown here is derived from an EMBL/GenBank/DDBJ whole genome shotgun (WGS) entry which is preliminary data.</text>
</comment>
<sequence>MMRRRAALATLIAPLAAPLALPALAQGPQRSLRIIVPFAPSGSGDITARLIAQYIEGTTGQPVVVDNRPGANGVIGTMAVKQAAPDGLTLLLATTSTHSANPSTMRDLPYDPVKDFRTIGFFGSNGSYLMVRPEAPWRDVAELVAAAKARPGTLNFGHFNASSRVPGELLGVMSGASFQGVPYRAIGTAFADLLAGRLHFIFVDTTAGDSYLRNGQTRAIAITRQGRWDRWPELPALSETWPDFVLTGFLGVALPAATPLAVAQRLNDLVNAAILAEPARSRLTEFGFLPAAYSLDQIAALVLNEQQKWSRFVKMAGIEPE</sequence>
<dbReference type="CDD" id="cd07012">
    <property type="entry name" value="PBP2_Bug_TTT"/>
    <property type="match status" value="1"/>
</dbReference>
<dbReference type="Gene3D" id="3.40.190.10">
    <property type="entry name" value="Periplasmic binding protein-like II"/>
    <property type="match status" value="1"/>
</dbReference>
<dbReference type="InterPro" id="IPR042100">
    <property type="entry name" value="Bug_dom1"/>
</dbReference>
<feature type="chain" id="PRO_5040829198" evidence="2">
    <location>
        <begin position="26"/>
        <end position="321"/>
    </location>
</feature>
<dbReference type="Proteomes" id="UP000600101">
    <property type="component" value="Unassembled WGS sequence"/>
</dbReference>
<organism evidence="3 4">
    <name type="scientific">Siccirubricoccus deserti</name>
    <dbReference type="NCBI Taxonomy" id="2013562"/>
    <lineage>
        <taxon>Bacteria</taxon>
        <taxon>Pseudomonadati</taxon>
        <taxon>Pseudomonadota</taxon>
        <taxon>Alphaproteobacteria</taxon>
        <taxon>Acetobacterales</taxon>
        <taxon>Roseomonadaceae</taxon>
        <taxon>Siccirubricoccus</taxon>
    </lineage>
</organism>
<dbReference type="AlphaFoldDB" id="A0A9X0R2G0"/>
<dbReference type="InterPro" id="IPR005064">
    <property type="entry name" value="BUG"/>
</dbReference>
<gene>
    <name evidence="3" type="ORF">H7965_22995</name>
</gene>
<accession>A0A9X0R2G0</accession>
<dbReference type="EMBL" id="JACOMF010000044">
    <property type="protein sequence ID" value="MBC4018165.1"/>
    <property type="molecule type" value="Genomic_DNA"/>
</dbReference>
<dbReference type="Pfam" id="PF03401">
    <property type="entry name" value="TctC"/>
    <property type="match status" value="1"/>
</dbReference>
<evidence type="ECO:0000256" key="1">
    <source>
        <dbReference type="ARBA" id="ARBA00006987"/>
    </source>
</evidence>
<dbReference type="Gene3D" id="3.40.190.150">
    <property type="entry name" value="Bordetella uptake gene, domain 1"/>
    <property type="match status" value="1"/>
</dbReference>
<evidence type="ECO:0000256" key="2">
    <source>
        <dbReference type="SAM" id="SignalP"/>
    </source>
</evidence>
<protein>
    <submittedName>
        <fullName evidence="3">Tripartite tricarboxylate transporter substrate binding protein</fullName>
    </submittedName>
</protein>
<proteinExistence type="inferred from homology"/>
<dbReference type="RefSeq" id="WP_186772917.1">
    <property type="nucleotide sequence ID" value="NZ_JACOMF010000044.1"/>
</dbReference>
<feature type="signal peptide" evidence="2">
    <location>
        <begin position="1"/>
        <end position="25"/>
    </location>
</feature>
<keyword evidence="2" id="KW-0732">Signal</keyword>
<dbReference type="PANTHER" id="PTHR42928:SF5">
    <property type="entry name" value="BLR1237 PROTEIN"/>
    <property type="match status" value="1"/>
</dbReference>
<comment type="similarity">
    <text evidence="1">Belongs to the UPF0065 (bug) family.</text>
</comment>
<keyword evidence="4" id="KW-1185">Reference proteome</keyword>
<dbReference type="PANTHER" id="PTHR42928">
    <property type="entry name" value="TRICARBOXYLATE-BINDING PROTEIN"/>
    <property type="match status" value="1"/>
</dbReference>
<dbReference type="PIRSF" id="PIRSF017082">
    <property type="entry name" value="YflP"/>
    <property type="match status" value="1"/>
</dbReference>
<reference evidence="3" key="1">
    <citation type="submission" date="2020-08" db="EMBL/GenBank/DDBJ databases">
        <authorList>
            <person name="Hu Y."/>
            <person name="Nguyen S.V."/>
            <person name="Li F."/>
            <person name="Fanning S."/>
        </authorList>
    </citation>
    <scope>NUCLEOTIDE SEQUENCE</scope>
    <source>
        <strain evidence="3">SYSU D8009</strain>
    </source>
</reference>
<evidence type="ECO:0000313" key="4">
    <source>
        <dbReference type="Proteomes" id="UP000600101"/>
    </source>
</evidence>
<evidence type="ECO:0000313" key="3">
    <source>
        <dbReference type="EMBL" id="MBC4018165.1"/>
    </source>
</evidence>
<dbReference type="SUPFAM" id="SSF53850">
    <property type="entry name" value="Periplasmic binding protein-like II"/>
    <property type="match status" value="1"/>
</dbReference>
<name>A0A9X0R2G0_9PROT</name>